<keyword evidence="1" id="KW-0436">Ligase</keyword>
<dbReference type="GO" id="GO:0016874">
    <property type="term" value="F:ligase activity"/>
    <property type="evidence" value="ECO:0007669"/>
    <property type="project" value="UniProtKB-KW"/>
</dbReference>
<dbReference type="SUPFAM" id="SSF55144">
    <property type="entry name" value="LigT-like"/>
    <property type="match status" value="1"/>
</dbReference>
<gene>
    <name evidence="1" type="ORF">H9738_03035</name>
</gene>
<organism evidence="1 2">
    <name type="scientific">Candidatus Blautia pullistercoris</name>
    <dbReference type="NCBI Taxonomy" id="2838499"/>
    <lineage>
        <taxon>Bacteria</taxon>
        <taxon>Bacillati</taxon>
        <taxon>Bacillota</taxon>
        <taxon>Clostridia</taxon>
        <taxon>Lachnospirales</taxon>
        <taxon>Lachnospiraceae</taxon>
        <taxon>Blautia</taxon>
    </lineage>
</organism>
<dbReference type="Gene3D" id="3.90.1140.10">
    <property type="entry name" value="Cyclic phosphodiesterase"/>
    <property type="match status" value="1"/>
</dbReference>
<evidence type="ECO:0000313" key="1">
    <source>
        <dbReference type="EMBL" id="HIX36831.1"/>
    </source>
</evidence>
<protein>
    <submittedName>
        <fullName evidence="1">2'-5' RNA ligase family protein</fullName>
    </submittedName>
</protein>
<dbReference type="EMBL" id="DXFG01000057">
    <property type="protein sequence ID" value="HIX36831.1"/>
    <property type="molecule type" value="Genomic_DNA"/>
</dbReference>
<dbReference type="InterPro" id="IPR009097">
    <property type="entry name" value="Cyclic_Pdiesterase"/>
</dbReference>
<proteinExistence type="predicted"/>
<reference evidence="1" key="2">
    <citation type="submission" date="2021-04" db="EMBL/GenBank/DDBJ databases">
        <authorList>
            <person name="Gilroy R."/>
        </authorList>
    </citation>
    <scope>NUCLEOTIDE SEQUENCE</scope>
    <source>
        <strain evidence="1">ChiHjej12B11-1927</strain>
    </source>
</reference>
<evidence type="ECO:0000313" key="2">
    <source>
        <dbReference type="Proteomes" id="UP000824230"/>
    </source>
</evidence>
<sequence length="168" mass="18983">MIFPKFNNMEIIDSIRKKYDPLADLVRPHITLVFPFHSDITDAELGSHIENAISGISPFSLHLAGIFKQEDAFGNYLFLDVKEGKKELIRLHDRLYSGVLSSFSAEIPYSPHMTLGKLESRTSLNTAYEAVKNLSESFCTVADTISVEKIGEQGESILLMEKKLRQLY</sequence>
<dbReference type="AlphaFoldDB" id="A0A9D2ALU0"/>
<dbReference type="Pfam" id="PF13563">
    <property type="entry name" value="2_5_RNA_ligase2"/>
    <property type="match status" value="1"/>
</dbReference>
<comment type="caution">
    <text evidence="1">The sequence shown here is derived from an EMBL/GenBank/DDBJ whole genome shotgun (WGS) entry which is preliminary data.</text>
</comment>
<dbReference type="Proteomes" id="UP000824230">
    <property type="component" value="Unassembled WGS sequence"/>
</dbReference>
<reference evidence="1" key="1">
    <citation type="journal article" date="2021" name="PeerJ">
        <title>Extensive microbial diversity within the chicken gut microbiome revealed by metagenomics and culture.</title>
        <authorList>
            <person name="Gilroy R."/>
            <person name="Ravi A."/>
            <person name="Getino M."/>
            <person name="Pursley I."/>
            <person name="Horton D.L."/>
            <person name="Alikhan N.F."/>
            <person name="Baker D."/>
            <person name="Gharbi K."/>
            <person name="Hall N."/>
            <person name="Watson M."/>
            <person name="Adriaenssens E.M."/>
            <person name="Foster-Nyarko E."/>
            <person name="Jarju S."/>
            <person name="Secka A."/>
            <person name="Antonio M."/>
            <person name="Oren A."/>
            <person name="Chaudhuri R.R."/>
            <person name="La Ragione R."/>
            <person name="Hildebrand F."/>
            <person name="Pallen M.J."/>
        </authorList>
    </citation>
    <scope>NUCLEOTIDE SEQUENCE</scope>
    <source>
        <strain evidence="1">ChiHjej12B11-1927</strain>
    </source>
</reference>
<accession>A0A9D2ALU0</accession>
<dbReference type="InterPro" id="IPR050580">
    <property type="entry name" value="2H_phosphoesterase_YjcG-like"/>
</dbReference>
<dbReference type="PANTHER" id="PTHR40037">
    <property type="entry name" value="PHOSPHOESTERASE YJCG-RELATED"/>
    <property type="match status" value="1"/>
</dbReference>
<dbReference type="PANTHER" id="PTHR40037:SF1">
    <property type="entry name" value="PHOSPHOESTERASE SAOUHSC_00951-RELATED"/>
    <property type="match status" value="1"/>
</dbReference>
<name>A0A9D2ALU0_9FIRM</name>